<keyword evidence="8" id="KW-0119">Carbohydrate metabolism</keyword>
<keyword evidence="7" id="KW-0443">Lipid metabolism</keyword>
<comment type="similarity">
    <text evidence="2">Belongs to the glycosyl hydrolase 33 family.</text>
</comment>
<sequence length="402" mass="45805">MFSARLWNSDGSMGNSTSGHRSWRGDPVGKTVVFKRNEPPGITYRIPALIYISEKQTFLAFAEKRTSSCDHDAKLLVMRRGTLDNTTIEWLPIQDLKTACLPEHRTMNPCPVFEKNTQSLFLFFICVLKKTTEHHQICTGKNRARLCYVTSSDYGQSWSDVKDLTESVIGKSIRKWATFAVGPGHGIQTKSGRLIIPAYVFYIHHKCFCYPLPCSVQPYALSFYSDDCGKTWQVGTRMQMKSCECEMAEVMDHEGRSYLYCNARNTSGHRVEAISEDNGVDFTRAHLARNLVEQPHGCQGSVVAFKVPTYVSEVSGEGMWLLYTHPTDRRKRRDLGVYLNRSPLRTSKWEEPWIIHQGPSGYTDLAYCEDKDVFACLMECGEESELEEIACCLFDLRNIMET</sequence>
<keyword evidence="4" id="KW-0677">Repeat</keyword>
<dbReference type="OrthoDB" id="2739686at2759"/>
<dbReference type="Proteomes" id="UP000515152">
    <property type="component" value="Chromosome 8"/>
</dbReference>
<dbReference type="EC" id="3.2.1.18" evidence="3"/>
<evidence type="ECO:0000256" key="8">
    <source>
        <dbReference type="ARBA" id="ARBA00023277"/>
    </source>
</evidence>
<feature type="compositionally biased region" description="Polar residues" evidence="10">
    <location>
        <begin position="9"/>
        <end position="20"/>
    </location>
</feature>
<evidence type="ECO:0000256" key="3">
    <source>
        <dbReference type="ARBA" id="ARBA00012733"/>
    </source>
</evidence>
<dbReference type="Gene3D" id="2.120.10.10">
    <property type="match status" value="1"/>
</dbReference>
<comment type="catalytic activity">
    <reaction evidence="1">
        <text>Hydrolysis of alpha-(2-&gt;3)-, alpha-(2-&gt;6)-, alpha-(2-&gt;8)- glycosidic linkages of terminal sialic acid residues in oligosaccharides, glycoproteins, glycolipids, colominic acid and synthetic substrates.</text>
        <dbReference type="EC" id="3.2.1.18"/>
    </reaction>
</comment>
<evidence type="ECO:0000256" key="10">
    <source>
        <dbReference type="SAM" id="MobiDB-lite"/>
    </source>
</evidence>
<keyword evidence="9" id="KW-0326">Glycosidase</keyword>
<keyword evidence="12" id="KW-1185">Reference proteome</keyword>
<dbReference type="InterPro" id="IPR011040">
    <property type="entry name" value="Sialidase"/>
</dbReference>
<name>A0A6P8FGL3_CLUHA</name>
<keyword evidence="5" id="KW-0378">Hydrolase</keyword>
<gene>
    <name evidence="13 14" type="primary">LOC116221449</name>
</gene>
<evidence type="ECO:0000313" key="13">
    <source>
        <dbReference type="RefSeq" id="XP_031427558.1"/>
    </source>
</evidence>
<evidence type="ECO:0000313" key="14">
    <source>
        <dbReference type="RefSeq" id="XP_031427559.1"/>
    </source>
</evidence>
<dbReference type="AlphaFoldDB" id="A0A6P8FGL3"/>
<protein>
    <recommendedName>
        <fullName evidence="3">exo-alpha-sialidase</fullName>
        <ecNumber evidence="3">3.2.1.18</ecNumber>
    </recommendedName>
</protein>
<keyword evidence="6" id="KW-0442">Lipid degradation</keyword>
<evidence type="ECO:0000256" key="5">
    <source>
        <dbReference type="ARBA" id="ARBA00022801"/>
    </source>
</evidence>
<proteinExistence type="inferred from homology"/>
<dbReference type="GO" id="GO:0016020">
    <property type="term" value="C:membrane"/>
    <property type="evidence" value="ECO:0007669"/>
    <property type="project" value="TreeGrafter"/>
</dbReference>
<evidence type="ECO:0000256" key="6">
    <source>
        <dbReference type="ARBA" id="ARBA00022963"/>
    </source>
</evidence>
<dbReference type="InterPro" id="IPR026856">
    <property type="entry name" value="Sialidase_fam"/>
</dbReference>
<dbReference type="InterPro" id="IPR036278">
    <property type="entry name" value="Sialidase_sf"/>
</dbReference>
<feature type="domain" description="Sialidase" evidence="11">
    <location>
        <begin position="57"/>
        <end position="371"/>
    </location>
</feature>
<evidence type="ECO:0000256" key="1">
    <source>
        <dbReference type="ARBA" id="ARBA00000427"/>
    </source>
</evidence>
<dbReference type="GeneID" id="116221449"/>
<dbReference type="RefSeq" id="XP_031427558.1">
    <property type="nucleotide sequence ID" value="XM_031571698.2"/>
</dbReference>
<dbReference type="PANTHER" id="PTHR10628:SF23">
    <property type="entry name" value="SIALIDASE-3"/>
    <property type="match status" value="1"/>
</dbReference>
<dbReference type="KEGG" id="char:116221449"/>
<dbReference type="GO" id="GO:0009313">
    <property type="term" value="P:oligosaccharide catabolic process"/>
    <property type="evidence" value="ECO:0007669"/>
    <property type="project" value="TreeGrafter"/>
</dbReference>
<organism evidence="12 13">
    <name type="scientific">Clupea harengus</name>
    <name type="common">Atlantic herring</name>
    <dbReference type="NCBI Taxonomy" id="7950"/>
    <lineage>
        <taxon>Eukaryota</taxon>
        <taxon>Metazoa</taxon>
        <taxon>Chordata</taxon>
        <taxon>Craniata</taxon>
        <taxon>Vertebrata</taxon>
        <taxon>Euteleostomi</taxon>
        <taxon>Actinopterygii</taxon>
        <taxon>Neopterygii</taxon>
        <taxon>Teleostei</taxon>
        <taxon>Clupei</taxon>
        <taxon>Clupeiformes</taxon>
        <taxon>Clupeoidei</taxon>
        <taxon>Clupeidae</taxon>
        <taxon>Clupea</taxon>
    </lineage>
</organism>
<dbReference type="GO" id="GO:0004308">
    <property type="term" value="F:exo-alpha-sialidase activity"/>
    <property type="evidence" value="ECO:0007669"/>
    <property type="project" value="UniProtKB-EC"/>
</dbReference>
<evidence type="ECO:0000313" key="12">
    <source>
        <dbReference type="Proteomes" id="UP000515152"/>
    </source>
</evidence>
<evidence type="ECO:0000259" key="11">
    <source>
        <dbReference type="Pfam" id="PF13088"/>
    </source>
</evidence>
<dbReference type="SUPFAM" id="SSF50939">
    <property type="entry name" value="Sialidases"/>
    <property type="match status" value="1"/>
</dbReference>
<evidence type="ECO:0000256" key="7">
    <source>
        <dbReference type="ARBA" id="ARBA00023098"/>
    </source>
</evidence>
<dbReference type="Pfam" id="PF13088">
    <property type="entry name" value="BNR_2"/>
    <property type="match status" value="1"/>
</dbReference>
<evidence type="ECO:0000256" key="4">
    <source>
        <dbReference type="ARBA" id="ARBA00022737"/>
    </source>
</evidence>
<evidence type="ECO:0000256" key="2">
    <source>
        <dbReference type="ARBA" id="ARBA00009348"/>
    </source>
</evidence>
<evidence type="ECO:0000256" key="9">
    <source>
        <dbReference type="ARBA" id="ARBA00023295"/>
    </source>
</evidence>
<accession>A0A6P8FGL3</accession>
<feature type="region of interest" description="Disordered" evidence="10">
    <location>
        <begin position="1"/>
        <end position="24"/>
    </location>
</feature>
<dbReference type="CDD" id="cd15482">
    <property type="entry name" value="Sialidase_non-viral"/>
    <property type="match status" value="1"/>
</dbReference>
<dbReference type="GO" id="GO:0006689">
    <property type="term" value="P:ganglioside catabolic process"/>
    <property type="evidence" value="ECO:0007669"/>
    <property type="project" value="TreeGrafter"/>
</dbReference>
<dbReference type="PANTHER" id="PTHR10628">
    <property type="entry name" value="SIALIDASE"/>
    <property type="match status" value="1"/>
</dbReference>
<reference evidence="13 14" key="1">
    <citation type="submission" date="2025-04" db="UniProtKB">
        <authorList>
            <consortium name="RefSeq"/>
        </authorList>
    </citation>
    <scope>IDENTIFICATION</scope>
</reference>
<dbReference type="RefSeq" id="XP_031427559.1">
    <property type="nucleotide sequence ID" value="XM_031571699.1"/>
</dbReference>
<dbReference type="GO" id="GO:0005737">
    <property type="term" value="C:cytoplasm"/>
    <property type="evidence" value="ECO:0007669"/>
    <property type="project" value="TreeGrafter"/>
</dbReference>
<dbReference type="FunFam" id="2.120.10.10:FF:000002">
    <property type="entry name" value="Neuraminidase 3"/>
    <property type="match status" value="1"/>
</dbReference>
<dbReference type="GeneTree" id="ENSGT00950000182944"/>